<dbReference type="EMBL" id="MPKA01000087">
    <property type="protein sequence ID" value="OLU45310.1"/>
    <property type="molecule type" value="Genomic_DNA"/>
</dbReference>
<name>A0A1U7NL72_9FIRM</name>
<dbReference type="STRING" id="1862672.BO225_09220"/>
<evidence type="ECO:0008006" key="3">
    <source>
        <dbReference type="Google" id="ProtNLM"/>
    </source>
</evidence>
<organism evidence="1 2">
    <name type="scientific">Dubosiella newyorkensis</name>
    <dbReference type="NCBI Taxonomy" id="1862672"/>
    <lineage>
        <taxon>Bacteria</taxon>
        <taxon>Bacillati</taxon>
        <taxon>Bacillota</taxon>
        <taxon>Erysipelotrichia</taxon>
        <taxon>Erysipelotrichales</taxon>
        <taxon>Erysipelotrichaceae</taxon>
        <taxon>Dubosiella</taxon>
    </lineage>
</organism>
<sequence length="71" mass="8177">MSKYAPLWEYVHKQGKGSLLLSFDSIDEILGFEIDHSFLRFKKELEGFGYKVGKISMKNKTVSFSKLKGDE</sequence>
<gene>
    <name evidence="1" type="ORF">BO225_09220</name>
</gene>
<dbReference type="GeneID" id="78276119"/>
<keyword evidence="2" id="KW-1185">Reference proteome</keyword>
<evidence type="ECO:0000313" key="1">
    <source>
        <dbReference type="EMBL" id="OLU45310.1"/>
    </source>
</evidence>
<proteinExistence type="predicted"/>
<protein>
    <recommendedName>
        <fullName evidence="3">Initiator Rep protein domain-containing protein</fullName>
    </recommendedName>
</protein>
<dbReference type="RefSeq" id="WP_076341966.1">
    <property type="nucleotide sequence ID" value="NZ_CAPDDE010000044.1"/>
</dbReference>
<dbReference type="AlphaFoldDB" id="A0A1U7NL72"/>
<dbReference type="OrthoDB" id="5244671at2"/>
<comment type="caution">
    <text evidence="1">The sequence shown here is derived from an EMBL/GenBank/DDBJ whole genome shotgun (WGS) entry which is preliminary data.</text>
</comment>
<dbReference type="Proteomes" id="UP000186705">
    <property type="component" value="Unassembled WGS sequence"/>
</dbReference>
<reference evidence="1 2" key="1">
    <citation type="submission" date="2016-11" db="EMBL/GenBank/DDBJ databases">
        <title>Description of two novel members of the family Erysipelotrichaceae: Ileibacterium lipovorans gen. nov., sp. nov. and Dubosiella newyorkensis, gen. nov., sp. nov.</title>
        <authorList>
            <person name="Cox L.M."/>
            <person name="Sohn J."/>
            <person name="Tyrrell K.L."/>
            <person name="Citron D.M."/>
            <person name="Lawson P.A."/>
            <person name="Patel N.B."/>
            <person name="Iizumi T."/>
            <person name="Perez-Perez G.I."/>
            <person name="Goldstein E.J."/>
            <person name="Blaser M.J."/>
        </authorList>
    </citation>
    <scope>NUCLEOTIDE SEQUENCE [LARGE SCALE GENOMIC DNA]</scope>
    <source>
        <strain evidence="1 2">NYU-BL-A4</strain>
    </source>
</reference>
<accession>A0A1U7NL72</accession>
<evidence type="ECO:0000313" key="2">
    <source>
        <dbReference type="Proteomes" id="UP000186705"/>
    </source>
</evidence>